<evidence type="ECO:0000313" key="8">
    <source>
        <dbReference type="EMBL" id="QCZ93670.1"/>
    </source>
</evidence>
<protein>
    <submittedName>
        <fullName evidence="8">Cystathionine gamma-synthase family protein</fullName>
    </submittedName>
</protein>
<dbReference type="EMBL" id="CP039852">
    <property type="protein sequence ID" value="QCZ93670.1"/>
    <property type="molecule type" value="Genomic_DNA"/>
</dbReference>
<keyword evidence="3" id="KW-0808">Transferase</keyword>
<feature type="modified residue" description="N6-(pyridoxal phosphate)lysine" evidence="5">
    <location>
        <position position="207"/>
    </location>
</feature>
<dbReference type="OrthoDB" id="9805807at2"/>
<feature type="compositionally biased region" description="Polar residues" evidence="7">
    <location>
        <begin position="1"/>
        <end position="19"/>
    </location>
</feature>
<proteinExistence type="inferred from homology"/>
<dbReference type="InterPro" id="IPR015422">
    <property type="entry name" value="PyrdxlP-dep_Trfase_small"/>
</dbReference>
<dbReference type="InterPro" id="IPR015424">
    <property type="entry name" value="PyrdxlP-dep_Trfase"/>
</dbReference>
<dbReference type="PIRSF" id="PIRSF001434">
    <property type="entry name" value="CGS"/>
    <property type="match status" value="1"/>
</dbReference>
<keyword evidence="9" id="KW-1185">Reference proteome</keyword>
<dbReference type="InterPro" id="IPR015421">
    <property type="entry name" value="PyrdxlP-dep_Trfase_major"/>
</dbReference>
<comment type="similarity">
    <text evidence="2 6">Belongs to the trans-sulfuration enzymes family.</text>
</comment>
<dbReference type="KEGG" id="salk:FBQ74_09260"/>
<dbReference type="GO" id="GO:0019346">
    <property type="term" value="P:transsulfuration"/>
    <property type="evidence" value="ECO:0007669"/>
    <property type="project" value="InterPro"/>
</dbReference>
<comment type="cofactor">
    <cofactor evidence="1 6">
        <name>pyridoxal 5'-phosphate</name>
        <dbReference type="ChEBI" id="CHEBI:597326"/>
    </cofactor>
</comment>
<dbReference type="GO" id="GO:0030170">
    <property type="term" value="F:pyridoxal phosphate binding"/>
    <property type="evidence" value="ECO:0007669"/>
    <property type="project" value="InterPro"/>
</dbReference>
<name>A0A5B7YE11_9ALTE</name>
<evidence type="ECO:0000256" key="3">
    <source>
        <dbReference type="ARBA" id="ARBA00022679"/>
    </source>
</evidence>
<dbReference type="Pfam" id="PF01053">
    <property type="entry name" value="Cys_Met_Meta_PP"/>
    <property type="match status" value="1"/>
</dbReference>
<accession>A0A5B7YE11</accession>
<dbReference type="Gene3D" id="3.40.640.10">
    <property type="entry name" value="Type I PLP-dependent aspartate aminotransferase-like (Major domain)"/>
    <property type="match status" value="1"/>
</dbReference>
<dbReference type="InterPro" id="IPR000277">
    <property type="entry name" value="Cys/Met-Metab_PyrdxlP-dep_enz"/>
</dbReference>
<evidence type="ECO:0000256" key="4">
    <source>
        <dbReference type="ARBA" id="ARBA00022898"/>
    </source>
</evidence>
<dbReference type="Gene3D" id="3.90.1150.10">
    <property type="entry name" value="Aspartate Aminotransferase, domain 1"/>
    <property type="match status" value="1"/>
</dbReference>
<dbReference type="GO" id="GO:0004124">
    <property type="term" value="F:cysteine synthase activity"/>
    <property type="evidence" value="ECO:0007669"/>
    <property type="project" value="TreeGrafter"/>
</dbReference>
<dbReference type="GO" id="GO:0071269">
    <property type="term" value="P:L-homocysteine biosynthetic process"/>
    <property type="evidence" value="ECO:0007669"/>
    <property type="project" value="TreeGrafter"/>
</dbReference>
<keyword evidence="4 5" id="KW-0663">Pyridoxal phosphate</keyword>
<dbReference type="GO" id="GO:0003961">
    <property type="term" value="F:O-acetylhomoserine aminocarboxypropyltransferase activity"/>
    <property type="evidence" value="ECO:0007669"/>
    <property type="project" value="TreeGrafter"/>
</dbReference>
<dbReference type="SUPFAM" id="SSF53383">
    <property type="entry name" value="PLP-dependent transferases"/>
    <property type="match status" value="1"/>
</dbReference>
<dbReference type="PANTHER" id="PTHR43797:SF2">
    <property type="entry name" value="HOMOCYSTEINE_CYSTEINE SYNTHASE"/>
    <property type="match status" value="1"/>
</dbReference>
<dbReference type="PANTHER" id="PTHR43797">
    <property type="entry name" value="HOMOCYSTEINE/CYSTEINE SYNTHASE"/>
    <property type="match status" value="1"/>
</dbReference>
<evidence type="ECO:0000256" key="7">
    <source>
        <dbReference type="SAM" id="MobiDB-lite"/>
    </source>
</evidence>
<dbReference type="NCBIfam" id="NF004609">
    <property type="entry name" value="PRK05939.1"/>
    <property type="match status" value="1"/>
</dbReference>
<dbReference type="GO" id="GO:0005737">
    <property type="term" value="C:cytoplasm"/>
    <property type="evidence" value="ECO:0007669"/>
    <property type="project" value="TreeGrafter"/>
</dbReference>
<evidence type="ECO:0000256" key="2">
    <source>
        <dbReference type="ARBA" id="ARBA00009077"/>
    </source>
</evidence>
<feature type="region of interest" description="Disordered" evidence="7">
    <location>
        <begin position="1"/>
        <end position="25"/>
    </location>
</feature>
<dbReference type="InterPro" id="IPR006235">
    <property type="entry name" value="OAc-hSer/O-AcSer_sulfhydrylase"/>
</dbReference>
<reference evidence="8 9" key="1">
    <citation type="submission" date="2019-04" db="EMBL/GenBank/DDBJ databases">
        <title>Salinimonas iocasae sp. nov., a halophilic bacterium isolated from the outer tube casing of tubeworms in Okinawa Trough.</title>
        <authorList>
            <person name="Zhang H."/>
            <person name="Wang H."/>
            <person name="Li C."/>
        </authorList>
    </citation>
    <scope>NUCLEOTIDE SEQUENCE [LARGE SCALE GENOMIC DNA]</scope>
    <source>
        <strain evidence="8 9">KX18D6</strain>
    </source>
</reference>
<sequence>MTKSGFTTTQVHADRQYNTPEDGAVHTPSTNSVLFEYKNAQDIVDVFQGKKAGHVYSRSSSGSVVALANQVNALEQGNGAVCFATGMAALSSTFLALFKHGDHLIVSQYLFGNTRSLMNTLADMGIQISFVDVTSLQDIKEAYQPNTRAVFTETVANPVTQVADIQAIGRYCDERGIMLIVDNTMTPPPVFLAKDAGVSLIVCSLTKYVGGHGNALGGAVVDTGLYDWQTFENIKPAYRVADTAQWGLTQIKKKGLRDLGATLAPEAAHKLAVGMETMGLRIPRSCDNAKHLATFLDNHPKVSNVYYPGLADHPQHFIAREQMLSGYGAILSIDLAEDIDPIAFLNQLQLVICATHLGDNRTLALPVASTIFFESGEQERQKMGISDTMIRISVGIEDIDDIIADFSQALDAM</sequence>
<evidence type="ECO:0000313" key="9">
    <source>
        <dbReference type="Proteomes" id="UP000304912"/>
    </source>
</evidence>
<dbReference type="AlphaFoldDB" id="A0A5B7YE11"/>
<organism evidence="8 9">
    <name type="scientific">Salinimonas iocasae</name>
    <dbReference type="NCBI Taxonomy" id="2572577"/>
    <lineage>
        <taxon>Bacteria</taxon>
        <taxon>Pseudomonadati</taxon>
        <taxon>Pseudomonadota</taxon>
        <taxon>Gammaproteobacteria</taxon>
        <taxon>Alteromonadales</taxon>
        <taxon>Alteromonadaceae</taxon>
        <taxon>Alteromonas/Salinimonas group</taxon>
        <taxon>Salinimonas</taxon>
    </lineage>
</organism>
<dbReference type="Proteomes" id="UP000304912">
    <property type="component" value="Chromosome"/>
</dbReference>
<gene>
    <name evidence="8" type="ORF">FBQ74_09260</name>
</gene>
<evidence type="ECO:0000256" key="1">
    <source>
        <dbReference type="ARBA" id="ARBA00001933"/>
    </source>
</evidence>
<dbReference type="GO" id="GO:0006535">
    <property type="term" value="P:cysteine biosynthetic process from serine"/>
    <property type="evidence" value="ECO:0007669"/>
    <property type="project" value="TreeGrafter"/>
</dbReference>
<evidence type="ECO:0000256" key="6">
    <source>
        <dbReference type="RuleBase" id="RU362118"/>
    </source>
</evidence>
<dbReference type="RefSeq" id="WP_139756414.1">
    <property type="nucleotide sequence ID" value="NZ_CP039852.1"/>
</dbReference>
<evidence type="ECO:0000256" key="5">
    <source>
        <dbReference type="PIRSR" id="PIRSR001434-2"/>
    </source>
</evidence>
<dbReference type="FunFam" id="3.40.640.10:FF:000046">
    <property type="entry name" value="Cystathionine gamma-lyase"/>
    <property type="match status" value="1"/>
</dbReference>